<reference evidence="2" key="1">
    <citation type="submission" date="2008-06" db="EMBL/GenBank/DDBJ databases">
        <title>Complete sequence of Chlorobium phaeobacteroides BS1.</title>
        <authorList>
            <consortium name="US DOE Joint Genome Institute"/>
            <person name="Lucas S."/>
            <person name="Copeland A."/>
            <person name="Lapidus A."/>
            <person name="Glavina del Rio T."/>
            <person name="Dalin E."/>
            <person name="Tice H."/>
            <person name="Bruce D."/>
            <person name="Goodwin L."/>
            <person name="Pitluck S."/>
            <person name="Schmutz J."/>
            <person name="Larimer F."/>
            <person name="Land M."/>
            <person name="Hauser L."/>
            <person name="Kyrpides N."/>
            <person name="Ovchinnikova G."/>
            <person name="Li T."/>
            <person name="Liu Z."/>
            <person name="Zhao F."/>
            <person name="Overmann J."/>
            <person name="Bryant D.A."/>
            <person name="Richardson P."/>
        </authorList>
    </citation>
    <scope>NUCLEOTIDE SEQUENCE [LARGE SCALE GENOMIC DNA]</scope>
    <source>
        <strain evidence="2">BS1</strain>
    </source>
</reference>
<evidence type="ECO:0000256" key="1">
    <source>
        <dbReference type="SAM" id="Phobius"/>
    </source>
</evidence>
<feature type="transmembrane region" description="Helical" evidence="1">
    <location>
        <begin position="43"/>
        <end position="62"/>
    </location>
</feature>
<keyword evidence="1" id="KW-1133">Transmembrane helix</keyword>
<name>B3EJW0_CHLPB</name>
<organism evidence="2">
    <name type="scientific">Chlorobium phaeobacteroides (strain BS1)</name>
    <dbReference type="NCBI Taxonomy" id="331678"/>
    <lineage>
        <taxon>Bacteria</taxon>
        <taxon>Pseudomonadati</taxon>
        <taxon>Chlorobiota</taxon>
        <taxon>Chlorobiia</taxon>
        <taxon>Chlorobiales</taxon>
        <taxon>Chlorobiaceae</taxon>
        <taxon>Chlorobium/Pelodictyon group</taxon>
        <taxon>Chlorobium</taxon>
    </lineage>
</organism>
<gene>
    <name evidence="2" type="ordered locus">Cphamn1_0039</name>
</gene>
<dbReference type="eggNOG" id="COG0600">
    <property type="taxonomic scope" value="Bacteria"/>
</dbReference>
<protein>
    <submittedName>
        <fullName evidence="2">Uncharacterized protein</fullName>
    </submittedName>
</protein>
<dbReference type="STRING" id="331678.Cphamn1_0039"/>
<dbReference type="EMBL" id="CP001101">
    <property type="protein sequence ID" value="ACE03028.1"/>
    <property type="molecule type" value="Genomic_DNA"/>
</dbReference>
<proteinExistence type="predicted"/>
<accession>B3EJW0</accession>
<dbReference type="HOGENOM" id="CLU_2286463_0_0_10"/>
<keyword evidence="1" id="KW-0812">Transmembrane</keyword>
<sequence>MLKGFGDFSEAFSPLSAALALLEMARNGDIVHHAIPSLRRVLVSLSLAVVFALPTGVLVGYFRQLEQITYLPFQFMRQNPQGCKIATISRRFEKIRFTRRE</sequence>
<dbReference type="AlphaFoldDB" id="B3EJW0"/>
<keyword evidence="1" id="KW-0472">Membrane</keyword>
<evidence type="ECO:0000313" key="2">
    <source>
        <dbReference type="EMBL" id="ACE03028.1"/>
    </source>
</evidence>
<dbReference type="KEGG" id="cpb:Cphamn1_0039"/>